<dbReference type="Gene3D" id="3.30.70.270">
    <property type="match status" value="1"/>
</dbReference>
<dbReference type="Gene3D" id="1.10.340.70">
    <property type="match status" value="1"/>
</dbReference>
<dbReference type="CDD" id="cd09274">
    <property type="entry name" value="RNase_HI_RT_Ty3"/>
    <property type="match status" value="1"/>
</dbReference>
<dbReference type="GO" id="GO:0003676">
    <property type="term" value="F:nucleic acid binding"/>
    <property type="evidence" value="ECO:0007669"/>
    <property type="project" value="InterPro"/>
</dbReference>
<dbReference type="SUPFAM" id="SSF56672">
    <property type="entry name" value="DNA/RNA polymerases"/>
    <property type="match status" value="1"/>
</dbReference>
<dbReference type="InterPro" id="IPR041588">
    <property type="entry name" value="Integrase_H2C2"/>
</dbReference>
<dbReference type="FunFam" id="3.10.20.370:FF:000001">
    <property type="entry name" value="Retrovirus-related Pol polyprotein from transposon 17.6-like protein"/>
    <property type="match status" value="1"/>
</dbReference>
<evidence type="ECO:0000256" key="4">
    <source>
        <dbReference type="ARBA" id="ARBA00022759"/>
    </source>
</evidence>
<name>A0A0A9XN94_LYGHE</name>
<dbReference type="GO" id="GO:0015074">
    <property type="term" value="P:DNA integration"/>
    <property type="evidence" value="ECO:0007669"/>
    <property type="project" value="InterPro"/>
</dbReference>
<keyword evidence="3" id="KW-0540">Nuclease</keyword>
<dbReference type="SUPFAM" id="SSF53098">
    <property type="entry name" value="Ribonuclease H-like"/>
    <property type="match status" value="1"/>
</dbReference>
<gene>
    <name evidence="8" type="ORF">CM83_45111</name>
</gene>
<dbReference type="FunFam" id="3.30.420.10:FF:000063">
    <property type="entry name" value="Retrovirus-related Pol polyprotein from transposon 297-like Protein"/>
    <property type="match status" value="1"/>
</dbReference>
<feature type="non-terminal residue" evidence="8">
    <location>
        <position position="1"/>
    </location>
</feature>
<feature type="domain" description="Integrase catalytic" evidence="7">
    <location>
        <begin position="348"/>
        <end position="510"/>
    </location>
</feature>
<dbReference type="Pfam" id="PF17919">
    <property type="entry name" value="RT_RNaseH_2"/>
    <property type="match status" value="1"/>
</dbReference>
<dbReference type="InterPro" id="IPR043128">
    <property type="entry name" value="Rev_trsase/Diguanyl_cyclase"/>
</dbReference>
<dbReference type="InterPro" id="IPR050951">
    <property type="entry name" value="Retrovirus_Pol_polyprotein"/>
</dbReference>
<evidence type="ECO:0000256" key="2">
    <source>
        <dbReference type="ARBA" id="ARBA00022695"/>
    </source>
</evidence>
<keyword evidence="4" id="KW-0378">Hydrolase</keyword>
<dbReference type="FunFam" id="3.30.70.270:FF:000020">
    <property type="entry name" value="Transposon Tf2-6 polyprotein-like Protein"/>
    <property type="match status" value="1"/>
</dbReference>
<dbReference type="FunFam" id="1.10.340.70:FF:000003">
    <property type="entry name" value="Protein CBG25708"/>
    <property type="match status" value="1"/>
</dbReference>
<dbReference type="EMBL" id="GBHO01021422">
    <property type="protein sequence ID" value="JAG22182.1"/>
    <property type="molecule type" value="Transcribed_RNA"/>
</dbReference>
<evidence type="ECO:0000259" key="7">
    <source>
        <dbReference type="PROSITE" id="PS50994"/>
    </source>
</evidence>
<organism evidence="8">
    <name type="scientific">Lygus hesperus</name>
    <name type="common">Western plant bug</name>
    <dbReference type="NCBI Taxonomy" id="30085"/>
    <lineage>
        <taxon>Eukaryota</taxon>
        <taxon>Metazoa</taxon>
        <taxon>Ecdysozoa</taxon>
        <taxon>Arthropoda</taxon>
        <taxon>Hexapoda</taxon>
        <taxon>Insecta</taxon>
        <taxon>Pterygota</taxon>
        <taxon>Neoptera</taxon>
        <taxon>Paraneoptera</taxon>
        <taxon>Hemiptera</taxon>
        <taxon>Heteroptera</taxon>
        <taxon>Panheteroptera</taxon>
        <taxon>Cimicomorpha</taxon>
        <taxon>Miridae</taxon>
        <taxon>Mirini</taxon>
        <taxon>Lygus</taxon>
    </lineage>
</organism>
<protein>
    <recommendedName>
        <fullName evidence="1">RNA-directed DNA polymerase</fullName>
        <ecNumber evidence="1">2.7.7.49</ecNumber>
    </recommendedName>
</protein>
<feature type="compositionally biased region" description="Low complexity" evidence="6">
    <location>
        <begin position="630"/>
        <end position="642"/>
    </location>
</feature>
<dbReference type="PANTHER" id="PTHR37984:SF7">
    <property type="entry name" value="INTEGRASE CATALYTIC DOMAIN-CONTAINING PROTEIN"/>
    <property type="match status" value="1"/>
</dbReference>
<evidence type="ECO:0000256" key="6">
    <source>
        <dbReference type="SAM" id="MobiDB-lite"/>
    </source>
</evidence>
<evidence type="ECO:0000256" key="3">
    <source>
        <dbReference type="ARBA" id="ARBA00022722"/>
    </source>
</evidence>
<keyword evidence="2" id="KW-0548">Nucleotidyltransferase</keyword>
<dbReference type="InterPro" id="IPR012337">
    <property type="entry name" value="RNaseH-like_sf"/>
</dbReference>
<dbReference type="EC" id="2.7.7.49" evidence="1"/>
<dbReference type="GO" id="GO:0003964">
    <property type="term" value="F:RNA-directed DNA polymerase activity"/>
    <property type="evidence" value="ECO:0007669"/>
    <property type="project" value="UniProtKB-KW"/>
</dbReference>
<dbReference type="Pfam" id="PF17921">
    <property type="entry name" value="Integrase_H2C2"/>
    <property type="match status" value="1"/>
</dbReference>
<feature type="region of interest" description="Disordered" evidence="6">
    <location>
        <begin position="615"/>
        <end position="661"/>
    </location>
</feature>
<evidence type="ECO:0000256" key="1">
    <source>
        <dbReference type="ARBA" id="ARBA00012493"/>
    </source>
</evidence>
<accession>A0A0A9XN94</accession>
<evidence type="ECO:0000256" key="5">
    <source>
        <dbReference type="ARBA" id="ARBA00022918"/>
    </source>
</evidence>
<sequence length="675" mass="76969">KKSLQRILGLFNYVSKFIPNYSECTAGLRELLKDDIEFTWSSMLDKSFENLKNMLCKAPILGYYDHKKPITLTVDASSHALGASILQDGMPLAYSSRALTDTQKRYAQIEKELLAICFGVERFRQYIFGHEFVKVETDHKPLLGLYEKPLHKVPVRLQRMLMRLQPYRLKLVYKPGKHLHLADVLSRDVSKAGFSENKELDEEVELQVALLIENLPLTKALWSRIKKSSDDDNTIKQLRDYITDGWPSYYKDLSNSLKPYFQLKNDLHVIRDIVFYGNRIVVPAALRKEMLANLHSGHPGMNRMADRAGISVFWLGINQDIKKFVQSCPTCLKYQCNQQKLVMRSKRVPLLPWMEVGCDIFELNNKKYLVVVDALSNYPEVTELENLKSSTVVLKMKEIFARHGIPVIVNTDGALCFDSELFGTFSKEWGFIHVISSPHYPRSNGLAESSVKSVKTMFKKVVETNECPYLALLNFRNTPRSNISSPAENLMGRSLRTNIPCPFKSLVPKITYEKDRKLINEQRNKSKMYYDRSATNRTKFKIGQKILFKKFPESAWTPGVILKKDSRPNAYLVKGDAGGQYVRNELYIRPRLNREETVLYQNSGAQKAVETSNTFCTPLHSPKSSPGIKAGSPRPASRSSPGINNATSPKPTMSDVKVTRSGRIINPPIRLINEL</sequence>
<dbReference type="GO" id="GO:0004519">
    <property type="term" value="F:endonuclease activity"/>
    <property type="evidence" value="ECO:0007669"/>
    <property type="project" value="UniProtKB-KW"/>
</dbReference>
<reference evidence="8" key="1">
    <citation type="journal article" date="2014" name="PLoS ONE">
        <title>Transcriptome-Based Identification of ABC Transporters in the Western Tarnished Plant Bug Lygus hesperus.</title>
        <authorList>
            <person name="Hull J.J."/>
            <person name="Chaney K."/>
            <person name="Geib S.M."/>
            <person name="Fabrick J.A."/>
            <person name="Brent C.S."/>
            <person name="Walsh D."/>
            <person name="Lavine L.C."/>
        </authorList>
    </citation>
    <scope>NUCLEOTIDE SEQUENCE</scope>
</reference>
<dbReference type="InterPro" id="IPR036397">
    <property type="entry name" value="RNaseH_sf"/>
</dbReference>
<dbReference type="GO" id="GO:0042575">
    <property type="term" value="C:DNA polymerase complex"/>
    <property type="evidence" value="ECO:0007669"/>
    <property type="project" value="UniProtKB-ARBA"/>
</dbReference>
<evidence type="ECO:0000313" key="8">
    <source>
        <dbReference type="EMBL" id="JAG22182.1"/>
    </source>
</evidence>
<dbReference type="Gene3D" id="3.30.420.10">
    <property type="entry name" value="Ribonuclease H-like superfamily/Ribonuclease H"/>
    <property type="match status" value="1"/>
</dbReference>
<reference evidence="8" key="2">
    <citation type="submission" date="2014-07" db="EMBL/GenBank/DDBJ databases">
        <authorList>
            <person name="Hull J."/>
        </authorList>
    </citation>
    <scope>NUCLEOTIDE SEQUENCE</scope>
</reference>
<dbReference type="InterPro" id="IPR041577">
    <property type="entry name" value="RT_RNaseH_2"/>
</dbReference>
<keyword evidence="2" id="KW-0808">Transferase</keyword>
<proteinExistence type="predicted"/>
<keyword evidence="4" id="KW-0255">Endonuclease</keyword>
<dbReference type="PROSITE" id="PS50994">
    <property type="entry name" value="INTEGRASE"/>
    <property type="match status" value="1"/>
</dbReference>
<dbReference type="InterPro" id="IPR001584">
    <property type="entry name" value="Integrase_cat-core"/>
</dbReference>
<dbReference type="InterPro" id="IPR043502">
    <property type="entry name" value="DNA/RNA_pol_sf"/>
</dbReference>
<dbReference type="AlphaFoldDB" id="A0A0A9XN94"/>
<dbReference type="PANTHER" id="PTHR37984">
    <property type="entry name" value="PROTEIN CBG26694"/>
    <property type="match status" value="1"/>
</dbReference>
<keyword evidence="5" id="KW-0695">RNA-directed DNA polymerase</keyword>